<protein>
    <submittedName>
        <fullName evidence="1">Uncharacterized protein</fullName>
    </submittedName>
</protein>
<evidence type="ECO:0000313" key="1">
    <source>
        <dbReference type="EMBL" id="CAG7696143.1"/>
    </source>
</evidence>
<dbReference type="OrthoDB" id="6428749at2759"/>
<evidence type="ECO:0000313" key="2">
    <source>
        <dbReference type="Proteomes" id="UP000708208"/>
    </source>
</evidence>
<dbReference type="EMBL" id="CAJVCH010024188">
    <property type="protein sequence ID" value="CAG7696143.1"/>
    <property type="molecule type" value="Genomic_DNA"/>
</dbReference>
<keyword evidence="2" id="KW-1185">Reference proteome</keyword>
<feature type="non-terminal residue" evidence="1">
    <location>
        <position position="1"/>
    </location>
</feature>
<sequence>GQYLSSQIKDDKIASSFVVQNLGLKFPTVQRKLATVLPVTGNLELLLKIGLDSEKSAGLQETVD</sequence>
<dbReference type="AlphaFoldDB" id="A0A8J2JSZ3"/>
<accession>A0A8J2JSZ3</accession>
<organism evidence="1 2">
    <name type="scientific">Allacma fusca</name>
    <dbReference type="NCBI Taxonomy" id="39272"/>
    <lineage>
        <taxon>Eukaryota</taxon>
        <taxon>Metazoa</taxon>
        <taxon>Ecdysozoa</taxon>
        <taxon>Arthropoda</taxon>
        <taxon>Hexapoda</taxon>
        <taxon>Collembola</taxon>
        <taxon>Symphypleona</taxon>
        <taxon>Sminthuridae</taxon>
        <taxon>Allacma</taxon>
    </lineage>
</organism>
<gene>
    <name evidence="1" type="ORF">AFUS01_LOCUS3929</name>
</gene>
<feature type="non-terminal residue" evidence="1">
    <location>
        <position position="64"/>
    </location>
</feature>
<comment type="caution">
    <text evidence="1">The sequence shown here is derived from an EMBL/GenBank/DDBJ whole genome shotgun (WGS) entry which is preliminary data.</text>
</comment>
<name>A0A8J2JSZ3_9HEXA</name>
<dbReference type="Proteomes" id="UP000708208">
    <property type="component" value="Unassembled WGS sequence"/>
</dbReference>
<proteinExistence type="predicted"/>
<reference evidence="1" key="1">
    <citation type="submission" date="2021-06" db="EMBL/GenBank/DDBJ databases">
        <authorList>
            <person name="Hodson N. C."/>
            <person name="Mongue J. A."/>
            <person name="Jaron S. K."/>
        </authorList>
    </citation>
    <scope>NUCLEOTIDE SEQUENCE</scope>
</reference>